<dbReference type="Proteomes" id="UP000065504">
    <property type="component" value="Unassembled WGS sequence"/>
</dbReference>
<gene>
    <name evidence="1" type="ORF">WM16_23480</name>
</gene>
<accession>A0A108C7I6</accession>
<protein>
    <submittedName>
        <fullName evidence="1">Uncharacterized protein</fullName>
    </submittedName>
</protein>
<evidence type="ECO:0000313" key="2">
    <source>
        <dbReference type="Proteomes" id="UP000065504"/>
    </source>
</evidence>
<sequence length="78" mass="8208">MTASGDAVNPDPQQPSEIVAFTVGGQFVAQMRVDIVRGSAFGLAFGRGSNGRPQFAAVNDNTNSATVWTLRPNGNNQQ</sequence>
<name>A0A108C7I6_9BURK</name>
<organism evidence="1 2">
    <name type="scientific">Burkholderia ubonensis</name>
    <dbReference type="NCBI Taxonomy" id="101571"/>
    <lineage>
        <taxon>Bacteria</taxon>
        <taxon>Pseudomonadati</taxon>
        <taxon>Pseudomonadota</taxon>
        <taxon>Betaproteobacteria</taxon>
        <taxon>Burkholderiales</taxon>
        <taxon>Burkholderiaceae</taxon>
        <taxon>Burkholderia</taxon>
        <taxon>Burkholderia cepacia complex</taxon>
    </lineage>
</organism>
<dbReference type="EMBL" id="LPLU01000110">
    <property type="protein sequence ID" value="KWK69585.1"/>
    <property type="molecule type" value="Genomic_DNA"/>
</dbReference>
<reference evidence="1 2" key="1">
    <citation type="submission" date="2015-11" db="EMBL/GenBank/DDBJ databases">
        <title>Expanding the genomic diversity of Burkholderia species for the development of highly accurate diagnostics.</title>
        <authorList>
            <person name="Sahl J."/>
            <person name="Keim P."/>
            <person name="Wagner D."/>
        </authorList>
    </citation>
    <scope>NUCLEOTIDE SEQUENCE [LARGE SCALE GENOMIC DNA]</scope>
    <source>
        <strain evidence="1 2">MSMB782WGS</strain>
    </source>
</reference>
<dbReference type="AlphaFoldDB" id="A0A108C7I6"/>
<evidence type="ECO:0000313" key="1">
    <source>
        <dbReference type="EMBL" id="KWK69585.1"/>
    </source>
</evidence>
<comment type="caution">
    <text evidence="1">The sequence shown here is derived from an EMBL/GenBank/DDBJ whole genome shotgun (WGS) entry which is preliminary data.</text>
</comment>
<proteinExistence type="predicted"/>